<keyword evidence="1" id="KW-1133">Transmembrane helix</keyword>
<dbReference type="Pfam" id="PF13787">
    <property type="entry name" value="HXXEE"/>
    <property type="match status" value="1"/>
</dbReference>
<proteinExistence type="predicted"/>
<evidence type="ECO:0000313" key="3">
    <source>
        <dbReference type="Proteomes" id="UP000198935"/>
    </source>
</evidence>
<evidence type="ECO:0008006" key="4">
    <source>
        <dbReference type="Google" id="ProtNLM"/>
    </source>
</evidence>
<dbReference type="OrthoDB" id="2221824at2"/>
<evidence type="ECO:0000256" key="1">
    <source>
        <dbReference type="SAM" id="Phobius"/>
    </source>
</evidence>
<feature type="transmembrane region" description="Helical" evidence="1">
    <location>
        <begin position="128"/>
        <end position="150"/>
    </location>
</feature>
<keyword evidence="1" id="KW-0812">Transmembrane</keyword>
<dbReference type="EMBL" id="FNPI01000001">
    <property type="protein sequence ID" value="SDY03079.1"/>
    <property type="molecule type" value="Genomic_DNA"/>
</dbReference>
<sequence length="161" mass="17867">MEPFVILFLFSITLHNLEEALWLPAWSRTAGKFQKPVSPDSFYFAVIVITSLAYLSALFYFVQPSSVIAKYLLVGFIGSMIVNAVFPHLAATIAFKKYAPGVLTGALLNIPVNSLIIYQFFRRDELTAAEFIASTAVIGLLLLISIPLLFRLGSSATRQFR</sequence>
<dbReference type="AlphaFoldDB" id="A0A1H3GLB9"/>
<gene>
    <name evidence="2" type="ORF">SAMN05421736_101181</name>
</gene>
<feature type="transmembrane region" description="Helical" evidence="1">
    <location>
        <begin position="44"/>
        <end position="62"/>
    </location>
</feature>
<dbReference type="STRING" id="1503961.SAMN05421736_101181"/>
<name>A0A1H3GLB9_9BACI</name>
<dbReference type="Proteomes" id="UP000198935">
    <property type="component" value="Unassembled WGS sequence"/>
</dbReference>
<feature type="transmembrane region" description="Helical" evidence="1">
    <location>
        <begin position="101"/>
        <end position="121"/>
    </location>
</feature>
<reference evidence="3" key="1">
    <citation type="submission" date="2016-10" db="EMBL/GenBank/DDBJ databases">
        <authorList>
            <person name="Varghese N."/>
            <person name="Submissions S."/>
        </authorList>
    </citation>
    <scope>NUCLEOTIDE SEQUENCE [LARGE SCALE GENOMIC DNA]</scope>
    <source>
        <strain evidence="3">SP</strain>
    </source>
</reference>
<keyword evidence="1" id="KW-0472">Membrane</keyword>
<evidence type="ECO:0000313" key="2">
    <source>
        <dbReference type="EMBL" id="SDY03079.1"/>
    </source>
</evidence>
<protein>
    <recommendedName>
        <fullName evidence="4">HXXEE domain-containing protein</fullName>
    </recommendedName>
</protein>
<accession>A0A1H3GLB9</accession>
<dbReference type="InterPro" id="IPR025671">
    <property type="entry name" value="HXXEE"/>
</dbReference>
<feature type="transmembrane region" description="Helical" evidence="1">
    <location>
        <begin position="71"/>
        <end position="95"/>
    </location>
</feature>
<keyword evidence="3" id="KW-1185">Reference proteome</keyword>
<organism evidence="2 3">
    <name type="scientific">Evansella caseinilytica</name>
    <dbReference type="NCBI Taxonomy" id="1503961"/>
    <lineage>
        <taxon>Bacteria</taxon>
        <taxon>Bacillati</taxon>
        <taxon>Bacillota</taxon>
        <taxon>Bacilli</taxon>
        <taxon>Bacillales</taxon>
        <taxon>Bacillaceae</taxon>
        <taxon>Evansella</taxon>
    </lineage>
</organism>